<name>A0A8S5TTZ6_9CAUD</name>
<feature type="transmembrane region" description="Helical" evidence="1">
    <location>
        <begin position="20"/>
        <end position="37"/>
    </location>
</feature>
<evidence type="ECO:0000313" key="2">
    <source>
        <dbReference type="EMBL" id="DAF85681.1"/>
    </source>
</evidence>
<protein>
    <submittedName>
        <fullName evidence="2">Uncharacterized protein</fullName>
    </submittedName>
</protein>
<keyword evidence="1" id="KW-1133">Transmembrane helix</keyword>
<evidence type="ECO:0000256" key="1">
    <source>
        <dbReference type="SAM" id="Phobius"/>
    </source>
</evidence>
<proteinExistence type="predicted"/>
<keyword evidence="1" id="KW-0472">Membrane</keyword>
<sequence>MKKTFWEKCKDEVVNSFVKYLVWTIPLSIIIFLLGLFKSNILFPDLEADVKEISIIADKQILSPDNPATPGRIVKFDEELNVEMPKMYAPEIKISFSGKGQINSAYIIYKMDEDWIIQKADEVKPFVIGTIITPKELNITINFGLHDEELQKRAYLVLIDKKDGSKHIWCTYINPNTNDVDLKSESEINGLMLYEDRDIFSIDKSEIQKEIADIYNLKF</sequence>
<accession>A0A8S5TTZ6</accession>
<reference evidence="2" key="1">
    <citation type="journal article" date="2021" name="Proc. Natl. Acad. Sci. U.S.A.">
        <title>A Catalog of Tens of Thousands of Viruses from Human Metagenomes Reveals Hidden Associations with Chronic Diseases.</title>
        <authorList>
            <person name="Tisza M.J."/>
            <person name="Buck C.B."/>
        </authorList>
    </citation>
    <scope>NUCLEOTIDE SEQUENCE</scope>
    <source>
        <strain evidence="2">CtYcY12</strain>
    </source>
</reference>
<organism evidence="2">
    <name type="scientific">Siphoviridae sp. ctYcY12</name>
    <dbReference type="NCBI Taxonomy" id="2825550"/>
    <lineage>
        <taxon>Viruses</taxon>
        <taxon>Duplodnaviria</taxon>
        <taxon>Heunggongvirae</taxon>
        <taxon>Uroviricota</taxon>
        <taxon>Caudoviricetes</taxon>
    </lineage>
</organism>
<keyword evidence="1" id="KW-0812">Transmembrane</keyword>
<dbReference type="EMBL" id="BK015928">
    <property type="protein sequence ID" value="DAF85681.1"/>
    <property type="molecule type" value="Genomic_DNA"/>
</dbReference>